<gene>
    <name evidence="2" type="ORF">HRJ34_11380</name>
</gene>
<evidence type="ECO:0000259" key="1">
    <source>
        <dbReference type="PROSITE" id="PS50943"/>
    </source>
</evidence>
<protein>
    <submittedName>
        <fullName evidence="2">Helix-turn-helix transcriptional regulator</fullName>
    </submittedName>
</protein>
<dbReference type="AlphaFoldDB" id="A0A975D7B0"/>
<dbReference type="Proteomes" id="UP000664914">
    <property type="component" value="Chromosome"/>
</dbReference>
<sequence length="138" mass="15663">MNKVADFDKNAIFAEEALVVDVQIFLNTLMHEKGVSRSDLAKAMGVSRARISQLFSDECTNLTVRLFARAAYALGEKVELDCDHFRLVRERSLSKAMGKAENVWPLWKHVEEEGDKELDVYHDKLLVFLGCEEMEVAA</sequence>
<dbReference type="RefSeq" id="WP_208634151.1">
    <property type="nucleotide sequence ID" value="NZ_CP059319.1"/>
</dbReference>
<dbReference type="SUPFAM" id="SSF47413">
    <property type="entry name" value="lambda repressor-like DNA-binding domains"/>
    <property type="match status" value="1"/>
</dbReference>
<dbReference type="InterPro" id="IPR010982">
    <property type="entry name" value="Lambda_DNA-bd_dom_sf"/>
</dbReference>
<dbReference type="PROSITE" id="PS50943">
    <property type="entry name" value="HTH_CROC1"/>
    <property type="match status" value="1"/>
</dbReference>
<dbReference type="Gene3D" id="1.10.260.40">
    <property type="entry name" value="lambda repressor-like DNA-binding domains"/>
    <property type="match status" value="1"/>
</dbReference>
<dbReference type="EMBL" id="CP059319">
    <property type="protein sequence ID" value="QTH24049.1"/>
    <property type="molecule type" value="Genomic_DNA"/>
</dbReference>
<dbReference type="Pfam" id="PF13443">
    <property type="entry name" value="HTH_26"/>
    <property type="match status" value="1"/>
</dbReference>
<reference evidence="2" key="2">
    <citation type="submission" date="2021-04" db="EMBL/GenBank/DDBJ databases">
        <title>Isolation and genomic analysis of the ibuprofen-degrading bacterium Sphingomonas strain MPO218.</title>
        <authorList>
            <person name="Aulestia M."/>
            <person name="Flores A."/>
            <person name="Mangas E.L."/>
            <person name="Perez-Pulido A.J."/>
            <person name="Santero E."/>
            <person name="Camacho E.M."/>
        </authorList>
    </citation>
    <scope>NUCLEOTIDE SEQUENCE</scope>
    <source>
        <strain evidence="2">MPO218</strain>
    </source>
</reference>
<evidence type="ECO:0000313" key="3">
    <source>
        <dbReference type="Proteomes" id="UP000664914"/>
    </source>
</evidence>
<organism evidence="2 3">
    <name type="scientific">Rhizorhabdus wittichii</name>
    <dbReference type="NCBI Taxonomy" id="160791"/>
    <lineage>
        <taxon>Bacteria</taxon>
        <taxon>Pseudomonadati</taxon>
        <taxon>Pseudomonadota</taxon>
        <taxon>Alphaproteobacteria</taxon>
        <taxon>Sphingomonadales</taxon>
        <taxon>Sphingomonadaceae</taxon>
        <taxon>Rhizorhabdus</taxon>
    </lineage>
</organism>
<dbReference type="CDD" id="cd00093">
    <property type="entry name" value="HTH_XRE"/>
    <property type="match status" value="1"/>
</dbReference>
<dbReference type="InterPro" id="IPR001387">
    <property type="entry name" value="Cro/C1-type_HTH"/>
</dbReference>
<feature type="domain" description="HTH cro/C1-type" evidence="1">
    <location>
        <begin position="26"/>
        <end position="80"/>
    </location>
</feature>
<evidence type="ECO:0000313" key="2">
    <source>
        <dbReference type="EMBL" id="QTH24049.1"/>
    </source>
</evidence>
<dbReference type="SMART" id="SM00530">
    <property type="entry name" value="HTH_XRE"/>
    <property type="match status" value="1"/>
</dbReference>
<accession>A0A975D7B0</accession>
<reference evidence="2" key="1">
    <citation type="submission" date="2020-07" db="EMBL/GenBank/DDBJ databases">
        <authorList>
            <person name="Camacho E."/>
        </authorList>
    </citation>
    <scope>NUCLEOTIDE SEQUENCE</scope>
    <source>
        <strain evidence="2">MPO218</strain>
    </source>
</reference>
<dbReference type="GO" id="GO:0003677">
    <property type="term" value="F:DNA binding"/>
    <property type="evidence" value="ECO:0007669"/>
    <property type="project" value="InterPro"/>
</dbReference>
<proteinExistence type="predicted"/>
<name>A0A975D7B0_9SPHN</name>